<accession>A0A6G0WWI2</accession>
<evidence type="ECO:0000313" key="3">
    <source>
        <dbReference type="Proteomes" id="UP000481153"/>
    </source>
</evidence>
<dbReference type="Proteomes" id="UP000481153">
    <property type="component" value="Unassembled WGS sequence"/>
</dbReference>
<organism evidence="2 3">
    <name type="scientific">Aphanomyces euteiches</name>
    <dbReference type="NCBI Taxonomy" id="100861"/>
    <lineage>
        <taxon>Eukaryota</taxon>
        <taxon>Sar</taxon>
        <taxon>Stramenopiles</taxon>
        <taxon>Oomycota</taxon>
        <taxon>Saprolegniomycetes</taxon>
        <taxon>Saprolegniales</taxon>
        <taxon>Verrucalvaceae</taxon>
        <taxon>Aphanomyces</taxon>
    </lineage>
</organism>
<reference evidence="2 3" key="1">
    <citation type="submission" date="2019-07" db="EMBL/GenBank/DDBJ databases">
        <title>Genomics analysis of Aphanomyces spp. identifies a new class of oomycete effector associated with host adaptation.</title>
        <authorList>
            <person name="Gaulin E."/>
        </authorList>
    </citation>
    <scope>NUCLEOTIDE SEQUENCE [LARGE SCALE GENOMIC DNA]</scope>
    <source>
        <strain evidence="2 3">ATCC 201684</strain>
    </source>
</reference>
<evidence type="ECO:0000256" key="1">
    <source>
        <dbReference type="SAM" id="MobiDB-lite"/>
    </source>
</evidence>
<evidence type="ECO:0000313" key="2">
    <source>
        <dbReference type="EMBL" id="KAF0731850.1"/>
    </source>
</evidence>
<protein>
    <submittedName>
        <fullName evidence="2">Uncharacterized protein</fullName>
    </submittedName>
</protein>
<keyword evidence="3" id="KW-1185">Reference proteome</keyword>
<sequence length="252" mass="27587">MHTSMSSPTLVAMKSQAPSHERKKSNRFIVIDAPDDPELLSSPSNAADNVRNGVSGSASTPLDESQRKRIRQGKTEQKGRFTIIDLVPTSPVSEEIDAGSSPLRSEEAPKASSFVASSTHEGSEASLKSPCDRNGSGTVESTKPPLLPDSTRFQNFIKNQELKKNELDASHGQGVKAPNDASNFMMPLIDPRLTENYIQEITQEIGANMRILAKMNMRNSALVSEFDSLAKRLRAQVSQREIKVDGLEHRTT</sequence>
<comment type="caution">
    <text evidence="2">The sequence shown here is derived from an EMBL/GenBank/DDBJ whole genome shotgun (WGS) entry which is preliminary data.</text>
</comment>
<gene>
    <name evidence="2" type="ORF">Ae201684_010950</name>
</gene>
<name>A0A6G0WWI2_9STRA</name>
<feature type="region of interest" description="Disordered" evidence="1">
    <location>
        <begin position="1"/>
        <end position="150"/>
    </location>
</feature>
<dbReference type="VEuPathDB" id="FungiDB:AeMF1_011129"/>
<proteinExistence type="predicted"/>
<dbReference type="AlphaFoldDB" id="A0A6G0WWI2"/>
<feature type="compositionally biased region" description="Polar residues" evidence="1">
    <location>
        <begin position="41"/>
        <end position="63"/>
    </location>
</feature>
<dbReference type="EMBL" id="VJMJ01000139">
    <property type="protein sequence ID" value="KAF0731850.1"/>
    <property type="molecule type" value="Genomic_DNA"/>
</dbReference>